<keyword evidence="4" id="KW-1133">Transmembrane helix</keyword>
<keyword evidence="4" id="KW-0472">Membrane</keyword>
<dbReference type="Gene3D" id="1.25.40.10">
    <property type="entry name" value="Tetratricopeptide repeat domain"/>
    <property type="match status" value="2"/>
</dbReference>
<comment type="caution">
    <text evidence="6">The sequence shown here is derived from an EMBL/GenBank/DDBJ whole genome shotgun (WGS) entry which is preliminary data.</text>
</comment>
<dbReference type="InterPro" id="IPR019734">
    <property type="entry name" value="TPR_rpt"/>
</dbReference>
<gene>
    <name evidence="6" type="ORF">Aconfl_18030</name>
</gene>
<feature type="repeat" description="TPR" evidence="3">
    <location>
        <begin position="91"/>
        <end position="124"/>
    </location>
</feature>
<dbReference type="InterPro" id="IPR036388">
    <property type="entry name" value="WH-like_DNA-bd_sf"/>
</dbReference>
<evidence type="ECO:0000256" key="3">
    <source>
        <dbReference type="PROSITE-ProRule" id="PRU00339"/>
    </source>
</evidence>
<dbReference type="Pfam" id="PF13424">
    <property type="entry name" value="TPR_12"/>
    <property type="match status" value="1"/>
</dbReference>
<dbReference type="Gene3D" id="1.10.10.10">
    <property type="entry name" value="Winged helix-like DNA-binding domain superfamily/Winged helix DNA-binding domain"/>
    <property type="match status" value="1"/>
</dbReference>
<evidence type="ECO:0000256" key="1">
    <source>
        <dbReference type="ARBA" id="ARBA00022737"/>
    </source>
</evidence>
<dbReference type="SMART" id="SM00421">
    <property type="entry name" value="HTH_LUXR"/>
    <property type="match status" value="1"/>
</dbReference>
<dbReference type="PROSITE" id="PS50005">
    <property type="entry name" value="TPR"/>
    <property type="match status" value="1"/>
</dbReference>
<dbReference type="PANTHER" id="PTHR45641:SF19">
    <property type="entry name" value="NEPHROCYSTIN-3"/>
    <property type="match status" value="1"/>
</dbReference>
<evidence type="ECO:0000313" key="7">
    <source>
        <dbReference type="Proteomes" id="UP001338309"/>
    </source>
</evidence>
<dbReference type="RefSeq" id="WP_338223885.1">
    <property type="nucleotide sequence ID" value="NZ_BTPD01000005.1"/>
</dbReference>
<evidence type="ECO:0000256" key="2">
    <source>
        <dbReference type="ARBA" id="ARBA00022803"/>
    </source>
</evidence>
<dbReference type="InterPro" id="IPR016032">
    <property type="entry name" value="Sig_transdc_resp-reg_C-effctor"/>
</dbReference>
<feature type="transmembrane region" description="Helical" evidence="4">
    <location>
        <begin position="322"/>
        <end position="341"/>
    </location>
</feature>
<keyword evidence="1" id="KW-0677">Repeat</keyword>
<keyword evidence="4" id="KW-0812">Transmembrane</keyword>
<name>A0ABQ6PPJ8_9BACT</name>
<accession>A0ABQ6PPJ8</accession>
<dbReference type="SUPFAM" id="SSF48452">
    <property type="entry name" value="TPR-like"/>
    <property type="match status" value="1"/>
</dbReference>
<evidence type="ECO:0000256" key="4">
    <source>
        <dbReference type="SAM" id="Phobius"/>
    </source>
</evidence>
<dbReference type="PANTHER" id="PTHR45641">
    <property type="entry name" value="TETRATRICOPEPTIDE REPEAT PROTEIN (AFU_ORTHOLOGUE AFUA_6G03870)"/>
    <property type="match status" value="1"/>
</dbReference>
<sequence length="529" mass="60875">MVGSWAKGQDSKASLDLSQAERLLSNNPEEAYRQITAWEREQSDLSSIAYGKGLMVKGKLLYQLGLYEEALGPLYEAEVLFRKNECLQCIASSHNLLGKLYYKIKSAEEALQRHEAALEIYESLMEHRGISETKAYIGAMHEKMGNYSLALEYQNQAFEGYRKGGTPGELAFVMENIGSIYEDREMYDSAYRYFRLSYQYNLLAGDSTSLIGNLNNLGDVFRKSGKLDSAVWFSSLALELSQRQNNNYQLRSALVDLAKVSALAGRYEEGFSYLEEARQVSEQLFSEETARQLALKEAQYEVNQKIAQINHLKEVSHSESRIRWLLIFTIFTLISLAWTIFNRQKLKLKNGKELLSRQNELLEIKERLIATEKENINLLEARMAAEVEAQSKAVTAQTLHVLEKNQMLMSIQDRLKKVLEEDPKDQKKKIRNLIKQIDYNFSQDTDWEEFKSSFEKVHQDFFKKLNENGQELTPGELKLASLMRMNLNSKEIASTLGISQDSLRISRYRLRKKLNLEKGTSLQQFLLCI</sequence>
<evidence type="ECO:0000313" key="6">
    <source>
        <dbReference type="EMBL" id="GMQ29160.1"/>
    </source>
</evidence>
<keyword evidence="7" id="KW-1185">Reference proteome</keyword>
<dbReference type="EMBL" id="BTPD01000005">
    <property type="protein sequence ID" value="GMQ29160.1"/>
    <property type="molecule type" value="Genomic_DNA"/>
</dbReference>
<feature type="domain" description="HTH luxR-type" evidence="5">
    <location>
        <begin position="469"/>
        <end position="526"/>
    </location>
</feature>
<dbReference type="InterPro" id="IPR011990">
    <property type="entry name" value="TPR-like_helical_dom_sf"/>
</dbReference>
<reference evidence="6 7" key="1">
    <citation type="submission" date="2023-08" db="EMBL/GenBank/DDBJ databases">
        <title>Draft genome sequence of Algoriphagus confluentis.</title>
        <authorList>
            <person name="Takatani N."/>
            <person name="Hosokawa M."/>
            <person name="Sawabe T."/>
        </authorList>
    </citation>
    <scope>NUCLEOTIDE SEQUENCE [LARGE SCALE GENOMIC DNA]</scope>
    <source>
        <strain evidence="6 7">NBRC 111222</strain>
    </source>
</reference>
<evidence type="ECO:0000259" key="5">
    <source>
        <dbReference type="SMART" id="SM00421"/>
    </source>
</evidence>
<dbReference type="SMART" id="SM00028">
    <property type="entry name" value="TPR"/>
    <property type="match status" value="5"/>
</dbReference>
<dbReference type="Proteomes" id="UP001338309">
    <property type="component" value="Unassembled WGS sequence"/>
</dbReference>
<protein>
    <recommendedName>
        <fullName evidence="5">HTH luxR-type domain-containing protein</fullName>
    </recommendedName>
</protein>
<proteinExistence type="predicted"/>
<dbReference type="InterPro" id="IPR000792">
    <property type="entry name" value="Tscrpt_reg_LuxR_C"/>
</dbReference>
<organism evidence="6 7">
    <name type="scientific">Algoriphagus confluentis</name>
    <dbReference type="NCBI Taxonomy" id="1697556"/>
    <lineage>
        <taxon>Bacteria</taxon>
        <taxon>Pseudomonadati</taxon>
        <taxon>Bacteroidota</taxon>
        <taxon>Cytophagia</taxon>
        <taxon>Cytophagales</taxon>
        <taxon>Cyclobacteriaceae</taxon>
        <taxon>Algoriphagus</taxon>
    </lineage>
</organism>
<keyword evidence="2 3" id="KW-0802">TPR repeat</keyword>
<dbReference type="SUPFAM" id="SSF46894">
    <property type="entry name" value="C-terminal effector domain of the bipartite response regulators"/>
    <property type="match status" value="1"/>
</dbReference>